<evidence type="ECO:0000259" key="2">
    <source>
        <dbReference type="Pfam" id="PF03068"/>
    </source>
</evidence>
<dbReference type="Gene3D" id="2.60.40.1700">
    <property type="entry name" value="Protein-arginine deiminase, central domain"/>
    <property type="match status" value="1"/>
</dbReference>
<dbReference type="PANTHER" id="PTHR10837:SF8">
    <property type="entry name" value="PROTEIN-ARGININE DEIMINASE"/>
    <property type="match status" value="1"/>
</dbReference>
<gene>
    <name evidence="3" type="ORF">J2S59_000166</name>
</gene>
<comment type="caution">
    <text evidence="3">The sequence shown here is derived from an EMBL/GenBank/DDBJ whole genome shotgun (WGS) entry which is preliminary data.</text>
</comment>
<dbReference type="Gene3D" id="2.60.40.2700">
    <property type="match status" value="1"/>
</dbReference>
<name>A0ABT9NIW1_9ACTN</name>
<sequence>MNKSASPSPSRRRGRLGVGLAASALLLGSGILSTQTATAAPAALILADTNRDGVVTAADADGRGVWTKTRGAFFLANLDDDLARCPKIDVDGSQLTDVELASCNDAADRVVNGDADIADLARIKVAGVAAGSADQVRVELRGVGASKVNLFRRTGAGTRASDWKRLPANGHLPADQIRSGVELGLEGKDIIRDTSWDGTVTVRVVHLKGGKQVATDQVQLRVAPVLFATDLMPMQTIYAADNLTSVYDGQEAQPAAERILGTQVPFREDLQEGVDRIGKGVTFELLPSMQGARGGGEGTDIWLQDVMEPGFMSMPAPQGEQSMKVWVRAPVRDGRDNAGGNPFRGSGRIVFTELRGPDVAGVQHFDPDYEPVRHAGSSYDTFGSTGNYGTIPAHTYAGKSYPLGRKIFGSAAGGFTADPAFNAMLAAQGYQQPVVIDTSWLGVGHIDELLSFIPANTERGWAMVLADPQLAYDLLADLEEQGRGDEQLLQPYDFDVEGVEFPTTTISQTLADPAIKEGTRNAVRGINKALQVIKSETGMTEDDIIRVPVLYKGNRSGVAIPNAANLIGTGHKVVFVTKQHAPAVDGKDMFETLIEQRFAEVGTEIQWVEDYRYAHPSGEIHCTTNVLRDHTGGTPWWTEGSSTTAPAPKPTLQPIVQLTKPRVTGTFRVGRQIKLHIGKLNPKPAKVKVQWYAGNTPIKGATTLKLKLTKKLAGKRIKVSITASKPGHQTLTTVTTVGKKRLRK</sequence>
<reference evidence="3 4" key="1">
    <citation type="submission" date="2023-07" db="EMBL/GenBank/DDBJ databases">
        <title>Sequencing the genomes of 1000 actinobacteria strains.</title>
        <authorList>
            <person name="Klenk H.-P."/>
        </authorList>
    </citation>
    <scope>NUCLEOTIDE SEQUENCE [LARGE SCALE GENOMIC DNA]</scope>
    <source>
        <strain evidence="3 4">GD13</strain>
    </source>
</reference>
<dbReference type="EC" id="3.5.3.15" evidence="3"/>
<dbReference type="EMBL" id="JAUSQM010000001">
    <property type="protein sequence ID" value="MDP9820357.1"/>
    <property type="molecule type" value="Genomic_DNA"/>
</dbReference>
<feature type="signal peptide" evidence="1">
    <location>
        <begin position="1"/>
        <end position="39"/>
    </location>
</feature>
<dbReference type="Gene3D" id="3.75.10.10">
    <property type="entry name" value="L-arginine/glycine Amidinotransferase, Chain A"/>
    <property type="match status" value="1"/>
</dbReference>
<dbReference type="SUPFAM" id="SSF55909">
    <property type="entry name" value="Pentein"/>
    <property type="match status" value="1"/>
</dbReference>
<dbReference type="InterPro" id="IPR006311">
    <property type="entry name" value="TAT_signal"/>
</dbReference>
<proteinExistence type="predicted"/>
<dbReference type="Pfam" id="PF03068">
    <property type="entry name" value="PAD"/>
    <property type="match status" value="1"/>
</dbReference>
<keyword evidence="4" id="KW-1185">Reference proteome</keyword>
<evidence type="ECO:0000256" key="1">
    <source>
        <dbReference type="SAM" id="SignalP"/>
    </source>
</evidence>
<dbReference type="SUPFAM" id="SSF110083">
    <property type="entry name" value="Peptidylarginine deiminase Pad4, middle domain"/>
    <property type="match status" value="1"/>
</dbReference>
<organism evidence="3 4">
    <name type="scientific">Nocardioides massiliensis</name>
    <dbReference type="NCBI Taxonomy" id="1325935"/>
    <lineage>
        <taxon>Bacteria</taxon>
        <taxon>Bacillati</taxon>
        <taxon>Actinomycetota</taxon>
        <taxon>Actinomycetes</taxon>
        <taxon>Propionibacteriales</taxon>
        <taxon>Nocardioidaceae</taxon>
        <taxon>Nocardioides</taxon>
    </lineage>
</organism>
<dbReference type="RefSeq" id="WP_068123457.1">
    <property type="nucleotide sequence ID" value="NZ_CCXJ01000652.1"/>
</dbReference>
<keyword evidence="3" id="KW-0378">Hydrolase</keyword>
<keyword evidence="1" id="KW-0732">Signal</keyword>
<dbReference type="PANTHER" id="PTHR10837">
    <property type="entry name" value="PEPTIDYLARGININE DEIMINASE"/>
    <property type="match status" value="1"/>
</dbReference>
<evidence type="ECO:0000313" key="4">
    <source>
        <dbReference type="Proteomes" id="UP001240447"/>
    </source>
</evidence>
<dbReference type="InterPro" id="IPR004303">
    <property type="entry name" value="PAD"/>
</dbReference>
<dbReference type="InterPro" id="IPR036556">
    <property type="entry name" value="PAD_central_sf"/>
</dbReference>
<dbReference type="InterPro" id="IPR013530">
    <property type="entry name" value="PAD_C"/>
</dbReference>
<feature type="chain" id="PRO_5045684380" evidence="1">
    <location>
        <begin position="40"/>
        <end position="744"/>
    </location>
</feature>
<dbReference type="PROSITE" id="PS51318">
    <property type="entry name" value="TAT"/>
    <property type="match status" value="1"/>
</dbReference>
<feature type="domain" description="Protein-arginine deiminase C-terminal" evidence="2">
    <location>
        <begin position="213"/>
        <end position="637"/>
    </location>
</feature>
<dbReference type="GO" id="GO:0004668">
    <property type="term" value="F:protein-arginine deiminase activity"/>
    <property type="evidence" value="ECO:0007669"/>
    <property type="project" value="UniProtKB-EC"/>
</dbReference>
<accession>A0ABT9NIW1</accession>
<protein>
    <submittedName>
        <fullName evidence="3">Protein-arginine deiminase</fullName>
        <ecNumber evidence="3">3.5.3.15</ecNumber>
    </submittedName>
</protein>
<dbReference type="Proteomes" id="UP001240447">
    <property type="component" value="Unassembled WGS sequence"/>
</dbReference>
<evidence type="ECO:0000313" key="3">
    <source>
        <dbReference type="EMBL" id="MDP9820357.1"/>
    </source>
</evidence>